<proteinExistence type="predicted"/>
<feature type="domain" description="UvrD-like helicase C-terminal" evidence="18">
    <location>
        <begin position="561"/>
        <end position="847"/>
    </location>
</feature>
<evidence type="ECO:0000256" key="4">
    <source>
        <dbReference type="ARBA" id="ARBA00022801"/>
    </source>
</evidence>
<dbReference type="SUPFAM" id="SSF52540">
    <property type="entry name" value="P-loop containing nucleoside triphosphate hydrolases"/>
    <property type="match status" value="1"/>
</dbReference>
<keyword evidence="7 15" id="KW-0067">ATP-binding</keyword>
<dbReference type="GO" id="GO:0005829">
    <property type="term" value="C:cytosol"/>
    <property type="evidence" value="ECO:0007669"/>
    <property type="project" value="TreeGrafter"/>
</dbReference>
<keyword evidence="10" id="KW-0413">Isomerase</keyword>
<evidence type="ECO:0000256" key="5">
    <source>
        <dbReference type="ARBA" id="ARBA00022806"/>
    </source>
</evidence>
<evidence type="ECO:0000256" key="11">
    <source>
        <dbReference type="ARBA" id="ARBA00034617"/>
    </source>
</evidence>
<comment type="catalytic activity">
    <reaction evidence="14">
        <text>ATP + H2O = ADP + phosphate + H(+)</text>
        <dbReference type="Rhea" id="RHEA:13065"/>
        <dbReference type="ChEBI" id="CHEBI:15377"/>
        <dbReference type="ChEBI" id="CHEBI:15378"/>
        <dbReference type="ChEBI" id="CHEBI:30616"/>
        <dbReference type="ChEBI" id="CHEBI:43474"/>
        <dbReference type="ChEBI" id="CHEBI:456216"/>
        <dbReference type="EC" id="5.6.2.4"/>
    </reaction>
</comment>
<keyword evidence="8" id="KW-0238">DNA-binding</keyword>
<sequence>MYEYLSLLPKNLDDQQYAACCAEGNTIVAAGAGSGKTQVLATRFVWLVMSKNIPVEKILTLTFTNKAAAEMYVRIYQTLVFFAQNPDVPIEERERARQAVDDFSNSHIQTLDSYCAGIVRQAANRYGIRPNFTIGSSDSLRIIKDLALPFILRHRNDKALVSFTKPGKFQDTAEKLFAQTVSKYTSVADKNGFFSDKIAVQKELIASEWNKVFLAEEPFYQCVNEIIEEYENAAPEKKASPYFENLYKVFPLNKFAQKELLKNIPCAPLLDDKSFEDENTVKSVENFYKWLSGVDFNQRTKGYTKPLQSAIKRLREILNDKIKPLASYVTQYENVKRLYELLDVFLCDVNNSKRDSGKLSFRDVGELALKILNEQDDIRSAEQNSYDTIMIDEFQDNNGKNRDLLFLLADGKDKLFFVGDEKQSIYKFRGADVSVFNELERDLSLEPLQMVYNYRSSSALLKAFNQIFGGYVEDDKTGNFTKISEISNALSAPSSDAAGKSEIWVFPEVPEHTFEASFSKKNIALKNYKADGSSAVSPDKDIPQGTPFKDPAALFSDGQGKPQAPVHFCMYNTNTEKYLYSLKESNLISDTETAEEAFLTAKDQCAYYIAQKIWELTSKKGADGKPVKFGDIAVLDRTRKDRSYLTRYLNRRGIPYTLDFHNSLFSEAPVNDIYNFLRLCIYPSDMRSLAAFLRSPFAGLSETSVETILSCLTEDKDEKISSLLSQAEFEKYCKAKDIQREFSKFAVSHPITQTVSKLWYGYGYRFETLWNKTVATYSGQYDLLFELARRTDNDGKSLAWFVDNLALKKFQEISFLGDDSDLDSGEIDFPTEDIDAVKIMTIHKSKGLQFPFVFIYGCTEDPVTRGSAEKVFYSEKYGVTPSVNGSSENYFYKIQSEQAALQDIAEFKRLLYVGFTRAKEEVYVIGSWQRPKPARSASKDSIIEKIISYYYPDIAEDPESVLGKTVYNEKSVVKPTFDFTSIKPVHRLALLKSSDTGIKNTAAAKQNFINEAEDFYANAKLVKKEDVPLRYLSPSSLEISEEELIKTHPQASAIQPEKIFYEELNDLINKLKDKGFGFNDFGTLAHAYLEAYANGIAPENFTPQAATAFHEARGISKSNIQKIRNICVQMTKQFEISNAGKLLKQSIMHKAEFKFLHNSGGKIVRGTIDLILKTSDTNIYIIDYKTDERIVCEKYLAQQECYRKAAAEIFDTGKNKIRCILFYLRYGKEIDITEML</sequence>
<reference evidence="19" key="1">
    <citation type="submission" date="2020-05" db="EMBL/GenBank/DDBJ databases">
        <authorList>
            <person name="Zeng H."/>
            <person name="Chan Y.K."/>
            <person name="Watt R.M."/>
        </authorList>
    </citation>
    <scope>NUCLEOTIDE SEQUENCE</scope>
    <source>
        <strain evidence="19">ATCC 700773</strain>
    </source>
</reference>
<dbReference type="RefSeq" id="WP_210116622.1">
    <property type="nucleotide sequence ID" value="NZ_CP054257.1"/>
</dbReference>
<feature type="binding site" evidence="15">
    <location>
        <begin position="30"/>
        <end position="37"/>
    </location>
    <ligand>
        <name>ATP</name>
        <dbReference type="ChEBI" id="CHEBI:30616"/>
    </ligand>
</feature>
<keyword evidence="9" id="KW-0234">DNA repair</keyword>
<evidence type="ECO:0000256" key="16">
    <source>
        <dbReference type="SAM" id="MobiDB-lite"/>
    </source>
</evidence>
<comment type="catalytic activity">
    <reaction evidence="11">
        <text>Couples ATP hydrolysis with the unwinding of duplex DNA by translocating in the 3'-5' direction.</text>
        <dbReference type="EC" id="5.6.2.4"/>
    </reaction>
</comment>
<dbReference type="Pfam" id="PF00580">
    <property type="entry name" value="UvrD-helicase"/>
    <property type="match status" value="1"/>
</dbReference>
<gene>
    <name evidence="19" type="ORF">HRI96_06685</name>
</gene>
<evidence type="ECO:0000256" key="14">
    <source>
        <dbReference type="ARBA" id="ARBA00048988"/>
    </source>
</evidence>
<evidence type="ECO:0000256" key="2">
    <source>
        <dbReference type="ARBA" id="ARBA00022741"/>
    </source>
</evidence>
<dbReference type="InterPro" id="IPR011604">
    <property type="entry name" value="PDDEXK-like_dom_sf"/>
</dbReference>
<dbReference type="PANTHER" id="PTHR11070">
    <property type="entry name" value="UVRD / RECB / PCRA DNA HELICASE FAMILY MEMBER"/>
    <property type="match status" value="1"/>
</dbReference>
<dbReference type="GO" id="GO:0004527">
    <property type="term" value="F:exonuclease activity"/>
    <property type="evidence" value="ECO:0007669"/>
    <property type="project" value="UniProtKB-KW"/>
</dbReference>
<keyword evidence="6" id="KW-0269">Exonuclease</keyword>
<evidence type="ECO:0000259" key="17">
    <source>
        <dbReference type="PROSITE" id="PS51198"/>
    </source>
</evidence>
<dbReference type="PROSITE" id="PS51198">
    <property type="entry name" value="UVRD_HELICASE_ATP_BIND"/>
    <property type="match status" value="1"/>
</dbReference>
<feature type="domain" description="UvrD-like helicase ATP-binding" evidence="17">
    <location>
        <begin position="9"/>
        <end position="457"/>
    </location>
</feature>
<dbReference type="InterPro" id="IPR027417">
    <property type="entry name" value="P-loop_NTPase"/>
</dbReference>
<keyword evidence="4 15" id="KW-0378">Hydrolase</keyword>
<keyword evidence="5 15" id="KW-0347">Helicase</keyword>
<dbReference type="Proteomes" id="UP000671995">
    <property type="component" value="Chromosome"/>
</dbReference>
<dbReference type="Pfam" id="PF13361">
    <property type="entry name" value="UvrD_C"/>
    <property type="match status" value="1"/>
</dbReference>
<dbReference type="InterPro" id="IPR000212">
    <property type="entry name" value="DNA_helicase_UvrD/REP"/>
</dbReference>
<dbReference type="PANTHER" id="PTHR11070:SF2">
    <property type="entry name" value="ATP-DEPENDENT DNA HELICASE SRS2"/>
    <property type="match status" value="1"/>
</dbReference>
<evidence type="ECO:0000256" key="12">
    <source>
        <dbReference type="ARBA" id="ARBA00034808"/>
    </source>
</evidence>
<evidence type="ECO:0000256" key="9">
    <source>
        <dbReference type="ARBA" id="ARBA00023204"/>
    </source>
</evidence>
<evidence type="ECO:0000313" key="20">
    <source>
        <dbReference type="Proteomes" id="UP000671995"/>
    </source>
</evidence>
<dbReference type="GO" id="GO:0033202">
    <property type="term" value="C:DNA helicase complex"/>
    <property type="evidence" value="ECO:0007669"/>
    <property type="project" value="TreeGrafter"/>
</dbReference>
<evidence type="ECO:0000256" key="8">
    <source>
        <dbReference type="ARBA" id="ARBA00023125"/>
    </source>
</evidence>
<dbReference type="GO" id="GO:0043138">
    <property type="term" value="F:3'-5' DNA helicase activity"/>
    <property type="evidence" value="ECO:0007669"/>
    <property type="project" value="UniProtKB-EC"/>
</dbReference>
<evidence type="ECO:0000256" key="1">
    <source>
        <dbReference type="ARBA" id="ARBA00022722"/>
    </source>
</evidence>
<dbReference type="Gene3D" id="3.90.320.10">
    <property type="match status" value="1"/>
</dbReference>
<evidence type="ECO:0000256" key="6">
    <source>
        <dbReference type="ARBA" id="ARBA00022839"/>
    </source>
</evidence>
<evidence type="ECO:0000259" key="18">
    <source>
        <dbReference type="PROSITE" id="PS51217"/>
    </source>
</evidence>
<keyword evidence="1" id="KW-0540">Nuclease</keyword>
<dbReference type="Gene3D" id="1.10.486.10">
    <property type="entry name" value="PCRA, domain 4"/>
    <property type="match status" value="1"/>
</dbReference>
<dbReference type="InterPro" id="IPR014016">
    <property type="entry name" value="UvrD-like_ATP-bd"/>
</dbReference>
<accession>A0A975ID94</accession>
<dbReference type="Gene3D" id="3.40.50.300">
    <property type="entry name" value="P-loop containing nucleotide triphosphate hydrolases"/>
    <property type="match status" value="4"/>
</dbReference>
<evidence type="ECO:0000256" key="10">
    <source>
        <dbReference type="ARBA" id="ARBA00023235"/>
    </source>
</evidence>
<dbReference type="SUPFAM" id="SSF52980">
    <property type="entry name" value="Restriction endonuclease-like"/>
    <property type="match status" value="1"/>
</dbReference>
<evidence type="ECO:0000256" key="15">
    <source>
        <dbReference type="PROSITE-ProRule" id="PRU00560"/>
    </source>
</evidence>
<evidence type="ECO:0000256" key="13">
    <source>
        <dbReference type="ARBA" id="ARBA00034923"/>
    </source>
</evidence>
<evidence type="ECO:0000256" key="3">
    <source>
        <dbReference type="ARBA" id="ARBA00022763"/>
    </source>
</evidence>
<feature type="region of interest" description="Disordered" evidence="16">
    <location>
        <begin position="535"/>
        <end position="556"/>
    </location>
</feature>
<dbReference type="InterPro" id="IPR038726">
    <property type="entry name" value="PDDEXK_AddAB-type"/>
</dbReference>
<dbReference type="EC" id="5.6.2.4" evidence="12"/>
<dbReference type="EMBL" id="CP054257">
    <property type="protein sequence ID" value="QTQ11909.1"/>
    <property type="molecule type" value="Genomic_DNA"/>
</dbReference>
<keyword evidence="2 15" id="KW-0547">Nucleotide-binding</keyword>
<dbReference type="GO" id="GO:0003677">
    <property type="term" value="F:DNA binding"/>
    <property type="evidence" value="ECO:0007669"/>
    <property type="project" value="UniProtKB-KW"/>
</dbReference>
<dbReference type="InterPro" id="IPR011335">
    <property type="entry name" value="Restrct_endonuc-II-like"/>
</dbReference>
<dbReference type="GO" id="GO:0000725">
    <property type="term" value="P:recombinational repair"/>
    <property type="evidence" value="ECO:0007669"/>
    <property type="project" value="TreeGrafter"/>
</dbReference>
<evidence type="ECO:0000256" key="7">
    <source>
        <dbReference type="ARBA" id="ARBA00022840"/>
    </source>
</evidence>
<dbReference type="PROSITE" id="PS51217">
    <property type="entry name" value="UVRD_HELICASE_CTER"/>
    <property type="match status" value="1"/>
</dbReference>
<evidence type="ECO:0000313" key="19">
    <source>
        <dbReference type="EMBL" id="QTQ11909.1"/>
    </source>
</evidence>
<dbReference type="InterPro" id="IPR014017">
    <property type="entry name" value="DNA_helicase_UvrD-like_C"/>
</dbReference>
<keyword evidence="3" id="KW-0227">DNA damage</keyword>
<dbReference type="AlphaFoldDB" id="A0A975ID94"/>
<reference evidence="19" key="2">
    <citation type="journal article" date="2021" name="Microbiol. Resour. Announc.">
        <title>Complete Genome Sequences of Three Human Oral Treponema parvum Isolates.</title>
        <authorList>
            <person name="Zeng H."/>
            <person name="Watt R.M."/>
        </authorList>
    </citation>
    <scope>NUCLEOTIDE SEQUENCE</scope>
    <source>
        <strain evidence="19">ATCC 700773</strain>
    </source>
</reference>
<protein>
    <recommendedName>
        <fullName evidence="12">DNA 3'-5' helicase</fullName>
        <ecNumber evidence="12">5.6.2.4</ecNumber>
    </recommendedName>
    <alternativeName>
        <fullName evidence="13">DNA 3'-5' helicase II</fullName>
    </alternativeName>
</protein>
<dbReference type="Pfam" id="PF12705">
    <property type="entry name" value="PDDEXK_1"/>
    <property type="match status" value="1"/>
</dbReference>
<dbReference type="GO" id="GO:0005524">
    <property type="term" value="F:ATP binding"/>
    <property type="evidence" value="ECO:0007669"/>
    <property type="project" value="UniProtKB-UniRule"/>
</dbReference>
<name>A0A975ID94_9SPIR</name>
<organism evidence="19 20">
    <name type="scientific">Treponema parvum</name>
    <dbReference type="NCBI Taxonomy" id="138851"/>
    <lineage>
        <taxon>Bacteria</taxon>
        <taxon>Pseudomonadati</taxon>
        <taxon>Spirochaetota</taxon>
        <taxon>Spirochaetia</taxon>
        <taxon>Spirochaetales</taxon>
        <taxon>Treponemataceae</taxon>
        <taxon>Treponema</taxon>
    </lineage>
</organism>